<proteinExistence type="predicted"/>
<reference evidence="2 3" key="1">
    <citation type="journal article" date="2010" name="ISME J.">
        <title>Fine-scale evolution: genomic, phenotypic and ecological differentiation in two coexisting Salinibacter ruber strains.</title>
        <authorList>
            <person name="Pena A."/>
            <person name="Teeling H."/>
            <person name="Huerta-Cepas J."/>
            <person name="Santos F."/>
            <person name="Yarza P."/>
            <person name="Brito-Echeverria J."/>
            <person name="Lucio M."/>
            <person name="Schmitt-Kopplin P."/>
            <person name="Meseguer I."/>
            <person name="Schenowitz C."/>
            <person name="Dossat C."/>
            <person name="Barbe V."/>
            <person name="Dopazo J."/>
            <person name="Rossello-Mora R."/>
            <person name="Schuler M."/>
            <person name="Glockner F.O."/>
            <person name="Amann R."/>
            <person name="Gabaldon T."/>
            <person name="Anton J."/>
        </authorList>
    </citation>
    <scope>NUCLEOTIDE SEQUENCE [LARGE SCALE GENOMIC DNA]</scope>
    <source>
        <strain evidence="2 3">M8</strain>
        <plasmid evidence="3">pSR11</plasmid>
    </source>
</reference>
<organism evidence="2 3">
    <name type="scientific">Salinibacter ruber (strain M8)</name>
    <dbReference type="NCBI Taxonomy" id="761659"/>
    <lineage>
        <taxon>Bacteria</taxon>
        <taxon>Pseudomonadati</taxon>
        <taxon>Rhodothermota</taxon>
        <taxon>Rhodothermia</taxon>
        <taxon>Rhodothermales</taxon>
        <taxon>Salinibacteraceae</taxon>
        <taxon>Salinibacter</taxon>
    </lineage>
</organism>
<evidence type="ECO:0000256" key="1">
    <source>
        <dbReference type="SAM" id="MobiDB-lite"/>
    </source>
</evidence>
<sequence>MTDLSGEKTYCNARKRGNGDLEKAEPGPYAGDGYCKQQTEGGRCRMHGRDAGEPPAHGLYSDLRDDLQEYVDDALALDAPGDLQGELAVLRALVKRWLDNAGDLDKEAIDAAHKLLSEVRRTSDTIHKQLQRERLTKQEEEKLFATFAKILRKYVPDEDDRESAIDELDAALTGGGRRALESEF</sequence>
<protein>
    <submittedName>
        <fullName evidence="2">Uncharacterized protein</fullName>
    </submittedName>
</protein>
<dbReference type="HOGENOM" id="CLU_1467225_0_0_10"/>
<dbReference type="RefSeq" id="WP_013060200.1">
    <property type="nucleotide sequence ID" value="NC_014026.1"/>
</dbReference>
<dbReference type="Proteomes" id="UP000000933">
    <property type="component" value="Plasmid pSR11"/>
</dbReference>
<dbReference type="KEGG" id="srm:SRM_p11003"/>
<reference evidence="3" key="2">
    <citation type="submission" date="2010-04" db="EMBL/GenBank/DDBJ databases">
        <title>Genome sequence of Salinibacter ruber M8.</title>
        <authorList>
            <consortium name="Genoscope"/>
        </authorList>
    </citation>
    <scope>NUCLEOTIDE SEQUENCE [LARGE SCALE GENOMIC DNA]</scope>
    <source>
        <strain evidence="3">M8</strain>
        <plasmid evidence="3">pSR11</plasmid>
    </source>
</reference>
<dbReference type="EMBL" id="FP565810">
    <property type="protein sequence ID" value="CBH22708.1"/>
    <property type="molecule type" value="Genomic_DNA"/>
</dbReference>
<gene>
    <name evidence="2" type="ORF">SRM_p11003</name>
</gene>
<evidence type="ECO:0000313" key="2">
    <source>
        <dbReference type="EMBL" id="CBH22708.1"/>
    </source>
</evidence>
<keyword evidence="2" id="KW-0614">Plasmid</keyword>
<geneLocation type="plasmid" evidence="2 3">
    <name>pSR11</name>
</geneLocation>
<dbReference type="AlphaFoldDB" id="D5H468"/>
<accession>D5H468</accession>
<name>D5H468_SALRM</name>
<evidence type="ECO:0000313" key="3">
    <source>
        <dbReference type="Proteomes" id="UP000000933"/>
    </source>
</evidence>
<feature type="region of interest" description="Disordered" evidence="1">
    <location>
        <begin position="1"/>
        <end position="32"/>
    </location>
</feature>